<feature type="transmembrane region" description="Helical" evidence="6">
    <location>
        <begin position="172"/>
        <end position="190"/>
    </location>
</feature>
<dbReference type="PANTHER" id="PTHR42893:SF46">
    <property type="entry name" value="PROTEIN DETOXIFICATION 44, CHLOROPLASTIC"/>
    <property type="match status" value="1"/>
</dbReference>
<dbReference type="KEGG" id="dde:Dde_2162"/>
<organism evidence="7 8">
    <name type="scientific">Oleidesulfovibrio alaskensis (strain ATCC BAA-1058 / DSM 17464 / G20)</name>
    <name type="common">Desulfovibrio alaskensis</name>
    <dbReference type="NCBI Taxonomy" id="207559"/>
    <lineage>
        <taxon>Bacteria</taxon>
        <taxon>Pseudomonadati</taxon>
        <taxon>Thermodesulfobacteriota</taxon>
        <taxon>Desulfovibrionia</taxon>
        <taxon>Desulfovibrionales</taxon>
        <taxon>Desulfovibrionaceae</taxon>
        <taxon>Oleidesulfovibrio</taxon>
    </lineage>
</organism>
<feature type="transmembrane region" description="Helical" evidence="6">
    <location>
        <begin position="21"/>
        <end position="42"/>
    </location>
</feature>
<feature type="transmembrane region" description="Helical" evidence="6">
    <location>
        <begin position="343"/>
        <end position="367"/>
    </location>
</feature>
<dbReference type="Proteomes" id="UP000002710">
    <property type="component" value="Chromosome"/>
</dbReference>
<dbReference type="InterPro" id="IPR002528">
    <property type="entry name" value="MATE_fam"/>
</dbReference>
<dbReference type="PANTHER" id="PTHR42893">
    <property type="entry name" value="PROTEIN DETOXIFICATION 44, CHLOROPLASTIC-RELATED"/>
    <property type="match status" value="1"/>
</dbReference>
<feature type="transmembrane region" description="Helical" evidence="6">
    <location>
        <begin position="316"/>
        <end position="337"/>
    </location>
</feature>
<feature type="transmembrane region" description="Helical" evidence="6">
    <location>
        <begin position="54"/>
        <end position="77"/>
    </location>
</feature>
<feature type="transmembrane region" description="Helical" evidence="6">
    <location>
        <begin position="98"/>
        <end position="122"/>
    </location>
</feature>
<proteinExistence type="inferred from homology"/>
<comment type="similarity">
    <text evidence="2">Belongs to the multi antimicrobial extrusion (MATE) (TC 2.A.66.1) family.</text>
</comment>
<comment type="subcellular location">
    <subcellularLocation>
        <location evidence="1">Membrane</location>
        <topology evidence="1">Multi-pass membrane protein</topology>
    </subcellularLocation>
</comment>
<feature type="transmembrane region" description="Helical" evidence="6">
    <location>
        <begin position="418"/>
        <end position="439"/>
    </location>
</feature>
<dbReference type="AlphaFoldDB" id="Q30ZD7"/>
<keyword evidence="5 6" id="KW-0472">Membrane</keyword>
<evidence type="ECO:0000256" key="2">
    <source>
        <dbReference type="ARBA" id="ARBA00010199"/>
    </source>
</evidence>
<reference evidence="7 8" key="1">
    <citation type="journal article" date="2011" name="J. Bacteriol.">
        <title>Complete genome sequence and updated annotation of Desulfovibrio alaskensis G20.</title>
        <authorList>
            <person name="Hauser L.J."/>
            <person name="Land M.L."/>
            <person name="Brown S.D."/>
            <person name="Larimer F."/>
            <person name="Keller K.L."/>
            <person name="Rapp-Giles B.J."/>
            <person name="Price M.N."/>
            <person name="Lin M."/>
            <person name="Bruce D.C."/>
            <person name="Detter J.C."/>
            <person name="Tapia R."/>
            <person name="Han C.S."/>
            <person name="Goodwin L.A."/>
            <person name="Cheng J.F."/>
            <person name="Pitluck S."/>
            <person name="Copeland A."/>
            <person name="Lucas S."/>
            <person name="Nolan M."/>
            <person name="Lapidus A.L."/>
            <person name="Palumbo A.V."/>
            <person name="Wall J.D."/>
        </authorList>
    </citation>
    <scope>NUCLEOTIDE SEQUENCE [LARGE SCALE GENOMIC DNA]</scope>
    <source>
        <strain evidence="8">ATCC BAA 1058 / DSM 17464 / G20</strain>
    </source>
</reference>
<dbReference type="STRING" id="207559.Dde_2162"/>
<accession>Q30ZD7</accession>
<dbReference type="GO" id="GO:0015297">
    <property type="term" value="F:antiporter activity"/>
    <property type="evidence" value="ECO:0007669"/>
    <property type="project" value="InterPro"/>
</dbReference>
<dbReference type="RefSeq" id="WP_011368057.1">
    <property type="nucleotide sequence ID" value="NC_007519.1"/>
</dbReference>
<dbReference type="GO" id="GO:0016020">
    <property type="term" value="C:membrane"/>
    <property type="evidence" value="ECO:0007669"/>
    <property type="project" value="UniProtKB-SubCell"/>
</dbReference>
<keyword evidence="8" id="KW-1185">Reference proteome</keyword>
<feature type="transmembrane region" description="Helical" evidence="6">
    <location>
        <begin position="388"/>
        <end position="412"/>
    </location>
</feature>
<evidence type="ECO:0000313" key="7">
    <source>
        <dbReference type="EMBL" id="ABB38959.1"/>
    </source>
</evidence>
<evidence type="ECO:0000256" key="3">
    <source>
        <dbReference type="ARBA" id="ARBA00022692"/>
    </source>
</evidence>
<evidence type="ECO:0000313" key="8">
    <source>
        <dbReference type="Proteomes" id="UP000002710"/>
    </source>
</evidence>
<gene>
    <name evidence="7" type="ordered locus">Dde_2162</name>
</gene>
<dbReference type="HOGENOM" id="CLU_012893_16_3_7"/>
<feature type="transmembrane region" description="Helical" evidence="6">
    <location>
        <begin position="283"/>
        <end position="304"/>
    </location>
</feature>
<dbReference type="GO" id="GO:0042910">
    <property type="term" value="F:xenobiotic transmembrane transporter activity"/>
    <property type="evidence" value="ECO:0007669"/>
    <property type="project" value="InterPro"/>
</dbReference>
<feature type="transmembrane region" description="Helical" evidence="6">
    <location>
        <begin position="241"/>
        <end position="263"/>
    </location>
</feature>
<dbReference type="eggNOG" id="COG0534">
    <property type="taxonomic scope" value="Bacteria"/>
</dbReference>
<dbReference type="EMBL" id="CP000112">
    <property type="protein sequence ID" value="ABB38959.1"/>
    <property type="molecule type" value="Genomic_DNA"/>
</dbReference>
<protein>
    <submittedName>
        <fullName evidence="7">MATE efflux family protein</fullName>
    </submittedName>
</protein>
<name>Q30ZD7_OLEA2</name>
<dbReference type="Pfam" id="PF01554">
    <property type="entry name" value="MatE"/>
    <property type="match status" value="1"/>
</dbReference>
<sequence length="453" mass="48162">MSQTRSTATQQHPFRTKPARTFLSLAVPVLFSLVAEPLTGLADTAFVARLGEAPLAALGVGTMTLSAIFWAFNFLSIGTQTEVAQALGGGNREKAADTCGAALLLSCSLGVVTALAALPFLHPIVTFMGADETMAPLAAEYIRLRLVGAPALLVTLAGIGALRGLQDMRTPFWVACIVNIMNILLDWLLIFGIGPFLALGVSGAALATSCSQWAGAAWTLAVVWKRLRPSWHIQLHDIKKLFTIGGDLFVRSGMVILFLLLGTRAATAAGTDAGAAHQAIRQFFIFTALFLDTFAITGQSLIGLFFGQRDIAASRLVASFVCRWSLWTGCLLSVVMLAGQKGIAWLLVPASVLDTFIPAWVVAALIQPVNALSFATDGIHWGTGDFRFIRNAMVAASTTAIAALICITYLQPAAMLNWVWGITGLWTTVRAGFGLYRIWPGSPSAPLGRSSPL</sequence>
<evidence type="ECO:0000256" key="6">
    <source>
        <dbReference type="SAM" id="Phobius"/>
    </source>
</evidence>
<dbReference type="CDD" id="cd13136">
    <property type="entry name" value="MATE_DinF_like"/>
    <property type="match status" value="1"/>
</dbReference>
<evidence type="ECO:0000256" key="1">
    <source>
        <dbReference type="ARBA" id="ARBA00004141"/>
    </source>
</evidence>
<evidence type="ECO:0000256" key="4">
    <source>
        <dbReference type="ARBA" id="ARBA00022989"/>
    </source>
</evidence>
<feature type="transmembrane region" description="Helical" evidence="6">
    <location>
        <begin position="142"/>
        <end position="165"/>
    </location>
</feature>
<keyword evidence="3 6" id="KW-0812">Transmembrane</keyword>
<keyword evidence="4 6" id="KW-1133">Transmembrane helix</keyword>
<dbReference type="NCBIfam" id="TIGR00797">
    <property type="entry name" value="matE"/>
    <property type="match status" value="1"/>
</dbReference>
<dbReference type="InterPro" id="IPR044644">
    <property type="entry name" value="DinF-like"/>
</dbReference>
<evidence type="ECO:0000256" key="5">
    <source>
        <dbReference type="ARBA" id="ARBA00023136"/>
    </source>
</evidence>